<keyword evidence="2" id="KW-1185">Reference proteome</keyword>
<dbReference type="EMBL" id="CASHTH010000868">
    <property type="protein sequence ID" value="CAI8008567.1"/>
    <property type="molecule type" value="Genomic_DNA"/>
</dbReference>
<reference evidence="1" key="1">
    <citation type="submission" date="2023-03" db="EMBL/GenBank/DDBJ databases">
        <authorList>
            <person name="Steffen K."/>
            <person name="Cardenas P."/>
        </authorList>
    </citation>
    <scope>NUCLEOTIDE SEQUENCE</scope>
</reference>
<comment type="caution">
    <text evidence="1">The sequence shown here is derived from an EMBL/GenBank/DDBJ whole genome shotgun (WGS) entry which is preliminary data.</text>
</comment>
<gene>
    <name evidence="1" type="ORF">GBAR_LOCUS5865</name>
</gene>
<evidence type="ECO:0000313" key="1">
    <source>
        <dbReference type="EMBL" id="CAI8008567.1"/>
    </source>
</evidence>
<proteinExistence type="predicted"/>
<dbReference type="Proteomes" id="UP001174909">
    <property type="component" value="Unassembled WGS sequence"/>
</dbReference>
<protein>
    <submittedName>
        <fullName evidence="1">Uncharacterized protein</fullName>
    </submittedName>
</protein>
<organism evidence="1 2">
    <name type="scientific">Geodia barretti</name>
    <name type="common">Barrett's horny sponge</name>
    <dbReference type="NCBI Taxonomy" id="519541"/>
    <lineage>
        <taxon>Eukaryota</taxon>
        <taxon>Metazoa</taxon>
        <taxon>Porifera</taxon>
        <taxon>Demospongiae</taxon>
        <taxon>Heteroscleromorpha</taxon>
        <taxon>Tetractinellida</taxon>
        <taxon>Astrophorina</taxon>
        <taxon>Geodiidae</taxon>
        <taxon>Geodia</taxon>
    </lineage>
</organism>
<sequence>MTEEEVGGRTTSSYTTAFLVWTVGAMECIHNGASSQQCMW</sequence>
<feature type="non-terminal residue" evidence="1">
    <location>
        <position position="40"/>
    </location>
</feature>
<dbReference type="AlphaFoldDB" id="A0AA35REB1"/>
<name>A0AA35REB1_GEOBA</name>
<evidence type="ECO:0000313" key="2">
    <source>
        <dbReference type="Proteomes" id="UP001174909"/>
    </source>
</evidence>
<accession>A0AA35REB1</accession>